<gene>
    <name evidence="4" type="ORF">SAMN04488036_104105</name>
</gene>
<keyword evidence="3" id="KW-0812">Transmembrane</keyword>
<comment type="similarity">
    <text evidence="2">Belongs to the CDP-alcohol phosphatidyltransferase class-I family.</text>
</comment>
<evidence type="ECO:0000313" key="5">
    <source>
        <dbReference type="Proteomes" id="UP000198851"/>
    </source>
</evidence>
<evidence type="ECO:0000313" key="4">
    <source>
        <dbReference type="EMBL" id="SFL02039.1"/>
    </source>
</evidence>
<dbReference type="EMBL" id="FOSZ01000004">
    <property type="protein sequence ID" value="SFL02039.1"/>
    <property type="molecule type" value="Genomic_DNA"/>
</dbReference>
<feature type="transmembrane region" description="Helical" evidence="3">
    <location>
        <begin position="150"/>
        <end position="178"/>
    </location>
</feature>
<dbReference type="InterPro" id="IPR043130">
    <property type="entry name" value="CDP-OH_PTrfase_TM_dom"/>
</dbReference>
<dbReference type="OrthoDB" id="9790577at2"/>
<protein>
    <submittedName>
        <fullName evidence="4">Archaetidylinositol phosphate synthase</fullName>
    </submittedName>
</protein>
<dbReference type="Pfam" id="PF01066">
    <property type="entry name" value="CDP-OH_P_transf"/>
    <property type="match status" value="1"/>
</dbReference>
<dbReference type="GO" id="GO:0016780">
    <property type="term" value="F:phosphotransferase activity, for other substituted phosphate groups"/>
    <property type="evidence" value="ECO:0007669"/>
    <property type="project" value="InterPro"/>
</dbReference>
<dbReference type="Gene3D" id="1.20.120.1760">
    <property type="match status" value="1"/>
</dbReference>
<dbReference type="Proteomes" id="UP000198851">
    <property type="component" value="Unassembled WGS sequence"/>
</dbReference>
<evidence type="ECO:0000256" key="2">
    <source>
        <dbReference type="RuleBase" id="RU003750"/>
    </source>
</evidence>
<accession>A0A1I4EA35</accession>
<dbReference type="STRING" id="1280847.SAMN04488036_104105"/>
<keyword evidence="3" id="KW-0472">Membrane</keyword>
<dbReference type="PROSITE" id="PS00379">
    <property type="entry name" value="CDP_ALCOHOL_P_TRANSF"/>
    <property type="match status" value="1"/>
</dbReference>
<organism evidence="4 5">
    <name type="scientific">Shimia haliotis</name>
    <dbReference type="NCBI Taxonomy" id="1280847"/>
    <lineage>
        <taxon>Bacteria</taxon>
        <taxon>Pseudomonadati</taxon>
        <taxon>Pseudomonadota</taxon>
        <taxon>Alphaproteobacteria</taxon>
        <taxon>Rhodobacterales</taxon>
        <taxon>Roseobacteraceae</taxon>
    </lineage>
</organism>
<feature type="transmembrane region" description="Helical" evidence="3">
    <location>
        <begin position="54"/>
        <end position="72"/>
    </location>
</feature>
<keyword evidence="1 2" id="KW-0808">Transferase</keyword>
<dbReference type="RefSeq" id="WP_093323748.1">
    <property type="nucleotide sequence ID" value="NZ_FOSZ01000004.1"/>
</dbReference>
<keyword evidence="3" id="KW-1133">Transmembrane helix</keyword>
<dbReference type="AlphaFoldDB" id="A0A1I4EA35"/>
<name>A0A1I4EA35_9RHOB</name>
<dbReference type="GO" id="GO:0008654">
    <property type="term" value="P:phospholipid biosynthetic process"/>
    <property type="evidence" value="ECO:0007669"/>
    <property type="project" value="InterPro"/>
</dbReference>
<evidence type="ECO:0000256" key="3">
    <source>
        <dbReference type="SAM" id="Phobius"/>
    </source>
</evidence>
<reference evidence="5" key="1">
    <citation type="submission" date="2016-10" db="EMBL/GenBank/DDBJ databases">
        <authorList>
            <person name="Varghese N."/>
            <person name="Submissions S."/>
        </authorList>
    </citation>
    <scope>NUCLEOTIDE SEQUENCE [LARGE SCALE GENOMIC DNA]</scope>
    <source>
        <strain evidence="5">DSM 28453</strain>
    </source>
</reference>
<feature type="transmembrane region" description="Helical" evidence="3">
    <location>
        <begin position="31"/>
        <end position="48"/>
    </location>
</feature>
<keyword evidence="5" id="KW-1185">Reference proteome</keyword>
<dbReference type="InterPro" id="IPR048254">
    <property type="entry name" value="CDP_ALCOHOL_P_TRANSF_CS"/>
</dbReference>
<proteinExistence type="inferred from homology"/>
<dbReference type="InterPro" id="IPR000462">
    <property type="entry name" value="CDP-OH_P_trans"/>
</dbReference>
<sequence length="209" mass="22743">MIDGLLKNKIDPMWEAMSTPLVKAGLTPNQVTFAGLVLIVLASLAYLWHGSEVIFGLTLVVAFAFDALDGAVARRTGLSSKSGGYFDAMVDRYQELVVLSVLAYAHDHWALALACFSGSVITSYAKARTAIEMPVSNTDWPDFFERMERVIYLCAMLLLTGLFGAWMITAGLAGFAVLSHVTALQRARRAFSMLREADGQAAVTDDPRT</sequence>
<evidence type="ECO:0000256" key="1">
    <source>
        <dbReference type="ARBA" id="ARBA00022679"/>
    </source>
</evidence>
<dbReference type="GO" id="GO:0016020">
    <property type="term" value="C:membrane"/>
    <property type="evidence" value="ECO:0007669"/>
    <property type="project" value="InterPro"/>
</dbReference>